<dbReference type="Proteomes" id="UP000835052">
    <property type="component" value="Unassembled WGS sequence"/>
</dbReference>
<feature type="domain" description="Exocyst complex subunit EXOC6/Sec15 C-terminal" evidence="10">
    <location>
        <begin position="428"/>
        <end position="772"/>
    </location>
</feature>
<dbReference type="InterPro" id="IPR046361">
    <property type="entry name" value="EXOC6/Sec15_C"/>
</dbReference>
<evidence type="ECO:0000256" key="8">
    <source>
        <dbReference type="SAM" id="MobiDB-lite"/>
    </source>
</evidence>
<feature type="region of interest" description="Disordered" evidence="8">
    <location>
        <begin position="1278"/>
        <end position="1316"/>
    </location>
</feature>
<comment type="caution">
    <text evidence="12">The sequence shown here is derived from an EMBL/GenBank/DDBJ whole genome shotgun (WGS) entry which is preliminary data.</text>
</comment>
<feature type="transmembrane region" description="Helical" evidence="9">
    <location>
        <begin position="1039"/>
        <end position="1061"/>
    </location>
</feature>
<comment type="similarity">
    <text evidence="2">Belongs to the SEC15 family.</text>
</comment>
<dbReference type="GO" id="GO:0006893">
    <property type="term" value="P:Golgi to plasma membrane transport"/>
    <property type="evidence" value="ECO:0007669"/>
    <property type="project" value="TreeGrafter"/>
</dbReference>
<keyword evidence="9" id="KW-0472">Membrane</keyword>
<dbReference type="PANTHER" id="PTHR12702">
    <property type="entry name" value="SEC15"/>
    <property type="match status" value="1"/>
</dbReference>
<dbReference type="GO" id="GO:0000145">
    <property type="term" value="C:exocyst"/>
    <property type="evidence" value="ECO:0007669"/>
    <property type="project" value="TreeGrafter"/>
</dbReference>
<dbReference type="Gene3D" id="1.10.357.30">
    <property type="entry name" value="Exocyst complex subunit Sec15 C-terminal domain, N-terminal subdomain"/>
    <property type="match status" value="1"/>
</dbReference>
<evidence type="ECO:0000256" key="2">
    <source>
        <dbReference type="ARBA" id="ARBA00007944"/>
    </source>
</evidence>
<comment type="function">
    <text evidence="1">Component of the exocyst complex involved in the docking of exocytic vesicles with fusion sites on the plasma membrane.</text>
</comment>
<organism evidence="12 13">
    <name type="scientific">Caenorhabditis auriculariae</name>
    <dbReference type="NCBI Taxonomy" id="2777116"/>
    <lineage>
        <taxon>Eukaryota</taxon>
        <taxon>Metazoa</taxon>
        <taxon>Ecdysozoa</taxon>
        <taxon>Nematoda</taxon>
        <taxon>Chromadorea</taxon>
        <taxon>Rhabditida</taxon>
        <taxon>Rhabditina</taxon>
        <taxon>Rhabditomorpha</taxon>
        <taxon>Rhabditoidea</taxon>
        <taxon>Rhabditidae</taxon>
        <taxon>Peloderinae</taxon>
        <taxon>Caenorhabditis</taxon>
    </lineage>
</organism>
<feature type="region of interest" description="Disordered" evidence="8">
    <location>
        <begin position="912"/>
        <end position="947"/>
    </location>
</feature>
<evidence type="ECO:0000256" key="6">
    <source>
        <dbReference type="ARBA" id="ARBA00023054"/>
    </source>
</evidence>
<feature type="region of interest" description="Disordered" evidence="8">
    <location>
        <begin position="1198"/>
        <end position="1225"/>
    </location>
</feature>
<evidence type="ECO:0000256" key="9">
    <source>
        <dbReference type="SAM" id="Phobius"/>
    </source>
</evidence>
<sequence length="1441" mass="165466">MKDRNLIIAESSQFDETFAKIEEADTEMNYLLNLVEKSDSNSVGSILGGIYNSGESKSFFRALQRRCDDYDKEIRTTSVQHFDNFSSSVQEVIELQSEYREIRDVCSRIDVDIKTESLRVSRKVEEILRYRRTIKNAFTAIGKMSECIPVLVKYGRLLDLLENRKYYQALRVLESLENSYLPLIERYRFSQGISSSFPLMRQKIKLEAYSEFKDFLESVKKVAGRVGVLANHQCATEENMMKHLGDNLMSRLRESISGSAIIEFSISSDGRIIKRSCATPNRVETEENEAFLSAQDLIDFAPLYRSYQIFTLLDTKAEFDKYYTMQRMEQCRVLVQGFNKVDSFGSQIGYVNEVVGFFVIEDAVLTTNIGLSSNEFKDQLWEIALCSSERNFLAEFMKSDVETMMRMKKLIQLFAFTMQSYGYSVSALYNLLRKFRDAYVGLLLADCCKNFEVELGRDNFAPLLVYEEEYESIVAEMPIFKKERNENAFPKTLPFSRFVVTVYSNAKHYIIASLQFMEDLRLTSLETESVAARCANDLVSKWVEMLEIFLKHCVTLPQLTQTATNVRYLEDCCEHLGEFITKALIRENSPEHHVVLSQKAFRGLVVDIEQRIEEFMCHKVDEFMELADYRWDLSESSGRASVFISDLINFLHASLISFRDMSEQFIKHICMQTCKHLSTRLSELLLSSETKFLSRGALEQFNLDVMQCETFAARCPVSDFDHETLAVAFAHLRQLLDLVICADWTTYLAEYGRQTVKYNRVNPKAGHIVLEKMMEFERRSQVFFIRNRSDTRKLFDTILQQLQSLSLIFAPSPQMPDFFLNVPNGETSHNNRERRSSDGCLSAGEFLSNRMRVKNRGPSHEQQTRPKQLGIVPTLLDFHLLEVLKKNYEIVLALADIERGEESPEARHKLMRGHTPRVGSPRPLVVQQPTPKWRNDESTSVSSNEDITDQHEPVVRAKWKRLKTEAKFFVDDIVDAFESTPNTEQQFFFQNRGKLSAVQLKKDLKRFCTALHPFIEVLAALYDLIMWKNPISTLLLTLVYAYSVFRGWTVILVLLLTLLQLSLNYLSARKNIEIGLMFLPRKEVPLPGFDISGAQLIFEVAKMVQNLVGFAADVLEKLHSLFTWKDEGVTKHFLFLIIYWLFLSIFFDTGTCLGMCALTLGVRIFLTTYLFSRFPKLRYRLDTWGYFYRNLPLKSPNSSVRPHYQQRADSEERSQTPCSTGRRSTVAGETFESRLGSNFNLDQGSAANLLLGHNKVATTHSVPTTELAQEAASVFLDARSRQSSTEEPSRSDFGLPESARSEFSHEEEFHDDSSIDDDPIIDSVIAFRSCVMNEREKIFPKGITSGILYLTDAALIFRPRGPSEQKEPTMMLFHDITTIKKTQSVRSLSLITGTRKSLEVTVDGHRKPLQFVGLAKRDDFVTRVQLMCRNAGATPIFSETN</sequence>
<dbReference type="InterPro" id="IPR042044">
    <property type="entry name" value="EXOC6PINT-1/Sec15/Tip20_C_dom2"/>
</dbReference>
<evidence type="ECO:0000256" key="3">
    <source>
        <dbReference type="ARBA" id="ARBA00017511"/>
    </source>
</evidence>
<proteinExistence type="inferred from homology"/>
<evidence type="ECO:0000256" key="1">
    <source>
        <dbReference type="ARBA" id="ARBA00002660"/>
    </source>
</evidence>
<name>A0A8S1HTD8_9PELO</name>
<keyword evidence="9" id="KW-1133">Transmembrane helix</keyword>
<keyword evidence="4" id="KW-0813">Transport</keyword>
<dbReference type="EMBL" id="CAJGYM010000198">
    <property type="protein sequence ID" value="CAD6199736.1"/>
    <property type="molecule type" value="Genomic_DNA"/>
</dbReference>
<evidence type="ECO:0000259" key="11">
    <source>
        <dbReference type="Pfam" id="PF20651"/>
    </source>
</evidence>
<protein>
    <recommendedName>
        <fullName evidence="3">Exocyst complex component 6</fullName>
    </recommendedName>
    <alternativeName>
        <fullName evidence="7">Exocyst complex component Sec15</fullName>
    </alternativeName>
</protein>
<evidence type="ECO:0000313" key="13">
    <source>
        <dbReference type="Proteomes" id="UP000835052"/>
    </source>
</evidence>
<feature type="transmembrane region" description="Helical" evidence="9">
    <location>
        <begin position="1129"/>
        <end position="1147"/>
    </location>
</feature>
<dbReference type="GO" id="GO:0016020">
    <property type="term" value="C:membrane"/>
    <property type="evidence" value="ECO:0007669"/>
    <property type="project" value="TreeGrafter"/>
</dbReference>
<evidence type="ECO:0000256" key="5">
    <source>
        <dbReference type="ARBA" id="ARBA00022483"/>
    </source>
</evidence>
<dbReference type="InterPro" id="IPR042045">
    <property type="entry name" value="EXOC6/Sec15_C_dom1"/>
</dbReference>
<dbReference type="InterPro" id="IPR048359">
    <property type="entry name" value="EXOC6_Sec15_N"/>
</dbReference>
<feature type="compositionally biased region" description="Basic and acidic residues" evidence="8">
    <location>
        <begin position="1299"/>
        <end position="1313"/>
    </location>
</feature>
<keyword evidence="9" id="KW-0812">Transmembrane</keyword>
<dbReference type="Pfam" id="PF04091">
    <property type="entry name" value="Sec15_C"/>
    <property type="match status" value="1"/>
</dbReference>
<feature type="domain" description="Exocyst complex component EXOC6/Sec15 N-terminal" evidence="11">
    <location>
        <begin position="63"/>
        <end position="230"/>
    </location>
</feature>
<dbReference type="FunFam" id="1.20.58.670:FF:000002">
    <property type="entry name" value="Exocyst complex component"/>
    <property type="match status" value="1"/>
</dbReference>
<dbReference type="GO" id="GO:0090522">
    <property type="term" value="P:vesicle tethering involved in exocytosis"/>
    <property type="evidence" value="ECO:0007669"/>
    <property type="project" value="InterPro"/>
</dbReference>
<dbReference type="InterPro" id="IPR007225">
    <property type="entry name" value="EXOC6/Sec15"/>
</dbReference>
<accession>A0A8S1HTD8</accession>
<dbReference type="GO" id="GO:0006886">
    <property type="term" value="P:intracellular protein transport"/>
    <property type="evidence" value="ECO:0007669"/>
    <property type="project" value="InterPro"/>
</dbReference>
<keyword evidence="13" id="KW-1185">Reference proteome</keyword>
<reference evidence="12" key="1">
    <citation type="submission" date="2020-10" db="EMBL/GenBank/DDBJ databases">
        <authorList>
            <person name="Kikuchi T."/>
        </authorList>
    </citation>
    <scope>NUCLEOTIDE SEQUENCE</scope>
    <source>
        <strain evidence="12">NKZ352</strain>
    </source>
</reference>
<evidence type="ECO:0000259" key="10">
    <source>
        <dbReference type="Pfam" id="PF04091"/>
    </source>
</evidence>
<gene>
    <name evidence="12" type="ORF">CAUJ_LOCUS15635</name>
</gene>
<evidence type="ECO:0000256" key="7">
    <source>
        <dbReference type="ARBA" id="ARBA00082980"/>
    </source>
</evidence>
<dbReference type="Gene3D" id="1.20.58.670">
    <property type="entry name" value="Dsl1p vesicle tethering complex, Tip20p subunit, domain D"/>
    <property type="match status" value="1"/>
</dbReference>
<dbReference type="Pfam" id="PF20651">
    <property type="entry name" value="EXOC6_Sec15_N"/>
    <property type="match status" value="1"/>
</dbReference>
<dbReference type="PANTHER" id="PTHR12702:SF0">
    <property type="entry name" value="EXOCYST COMPLEX COMPONENT 6"/>
    <property type="match status" value="1"/>
</dbReference>
<dbReference type="OrthoDB" id="1708389at2759"/>
<evidence type="ECO:0000256" key="4">
    <source>
        <dbReference type="ARBA" id="ARBA00022448"/>
    </source>
</evidence>
<keyword evidence="6" id="KW-0175">Coiled coil</keyword>
<keyword evidence="5" id="KW-0268">Exocytosis</keyword>
<evidence type="ECO:0000313" key="12">
    <source>
        <dbReference type="EMBL" id="CAD6199736.1"/>
    </source>
</evidence>